<proteinExistence type="inferred from homology"/>
<name>A0ABV4JZE2_9BACT</name>
<sequence length="300" mass="32605">MSFESFKGVIPPVLTVMNEKGEFDSDGMGVFIDRLVDSDVNALLFLGSAGEFSQMTSVTRKKVAEYCVKKVAGRKPVIIGTGACGTEEVVELSKHAESIGADAVIVVNPYYQGMSDARLYRHYRTVSESISIPVLMYNFPALTGKDLSPELVTRIARDCPNVIGIKDTVDCISHIRDLIIQAKGARPDFKVICGYDEYLFTTLVLGGDGGIVGTSNFAPEITCGIYKAFQEKDMATLLELLPRLSTLSQLYALDVPFSWLLKEGVRATGVDIPTGVAAPASEPTDDVKRRFAEILKLAGF</sequence>
<dbReference type="InterPro" id="IPR020625">
    <property type="entry name" value="Schiff_base-form_aldolases_AS"/>
</dbReference>
<comment type="similarity">
    <text evidence="3">Belongs to the DapA family.</text>
</comment>
<protein>
    <submittedName>
        <fullName evidence="4">Dihydrodipicolinate synthase family protein</fullName>
    </submittedName>
</protein>
<comment type="caution">
    <text evidence="4">The sequence shown here is derived from an EMBL/GenBank/DDBJ whole genome shotgun (WGS) entry which is preliminary data.</text>
</comment>
<evidence type="ECO:0000256" key="3">
    <source>
        <dbReference type="PIRNR" id="PIRNR001365"/>
    </source>
</evidence>
<dbReference type="SMART" id="SM01130">
    <property type="entry name" value="DHDPS"/>
    <property type="match status" value="1"/>
</dbReference>
<dbReference type="InterPro" id="IPR002220">
    <property type="entry name" value="DapA-like"/>
</dbReference>
<dbReference type="Pfam" id="PF00701">
    <property type="entry name" value="DHDPS"/>
    <property type="match status" value="1"/>
</dbReference>
<dbReference type="Gene3D" id="3.20.20.70">
    <property type="entry name" value="Aldolase class I"/>
    <property type="match status" value="1"/>
</dbReference>
<dbReference type="InterPro" id="IPR013785">
    <property type="entry name" value="Aldolase_TIM"/>
</dbReference>
<dbReference type="RefSeq" id="WP_371385622.1">
    <property type="nucleotide sequence ID" value="NZ_JBGLYH010000008.1"/>
</dbReference>
<dbReference type="Proteomes" id="UP001568698">
    <property type="component" value="Unassembled WGS sequence"/>
</dbReference>
<organism evidence="4 5">
    <name type="scientific">Pseudodesulfovibrio karagichevae</name>
    <dbReference type="NCBI Taxonomy" id="3239305"/>
    <lineage>
        <taxon>Bacteria</taxon>
        <taxon>Pseudomonadati</taxon>
        <taxon>Thermodesulfobacteriota</taxon>
        <taxon>Desulfovibrionia</taxon>
        <taxon>Desulfovibrionales</taxon>
        <taxon>Desulfovibrionaceae</taxon>
    </lineage>
</organism>
<gene>
    <name evidence="4" type="ORF">AB6M95_04915</name>
</gene>
<dbReference type="EMBL" id="JBGLYH010000008">
    <property type="protein sequence ID" value="MEZ7196082.1"/>
    <property type="molecule type" value="Genomic_DNA"/>
</dbReference>
<dbReference type="SUPFAM" id="SSF51569">
    <property type="entry name" value="Aldolase"/>
    <property type="match status" value="1"/>
</dbReference>
<dbReference type="CDD" id="cd00408">
    <property type="entry name" value="DHDPS-like"/>
    <property type="match status" value="1"/>
</dbReference>
<evidence type="ECO:0000313" key="5">
    <source>
        <dbReference type="Proteomes" id="UP001568698"/>
    </source>
</evidence>
<dbReference type="PRINTS" id="PR00146">
    <property type="entry name" value="DHPICSNTHASE"/>
</dbReference>
<reference evidence="4 5" key="1">
    <citation type="submission" date="2024-08" db="EMBL/GenBank/DDBJ databases">
        <title>Sulfate-reducing bacteria isolated from formation water of the oil field in Kazakhstan and description of Pseudodesulfovibrio sp.</title>
        <authorList>
            <person name="Bidzhieva S.K."/>
            <person name="Tourova T.P."/>
            <person name="Grouzdev D.S."/>
            <person name="Beletsky A.V."/>
            <person name="Sokolova D.S."/>
            <person name="Samigullina S.R."/>
            <person name="Poltaraus A.B."/>
            <person name="Avtukh A.N."/>
            <person name="Tereshina V.M."/>
            <person name="Zhaparov N.S."/>
            <person name="Mardanov A.V."/>
            <person name="Nazina T.N."/>
        </authorList>
    </citation>
    <scope>NUCLEOTIDE SEQUENCE [LARGE SCALE GENOMIC DNA]</scope>
    <source>
        <strain evidence="4 5">9FUS</strain>
    </source>
</reference>
<evidence type="ECO:0000256" key="2">
    <source>
        <dbReference type="ARBA" id="ARBA00023270"/>
    </source>
</evidence>
<accession>A0ABV4JZE2</accession>
<evidence type="ECO:0000313" key="4">
    <source>
        <dbReference type="EMBL" id="MEZ7196082.1"/>
    </source>
</evidence>
<dbReference type="PIRSF" id="PIRSF001365">
    <property type="entry name" value="DHDPS"/>
    <property type="match status" value="1"/>
</dbReference>
<dbReference type="PROSITE" id="PS00666">
    <property type="entry name" value="DHDPS_2"/>
    <property type="match status" value="1"/>
</dbReference>
<dbReference type="PANTHER" id="PTHR12128:SF28">
    <property type="entry name" value="2-DEHYDRO-3-DEOXY-D-GLUCONATE ALDOLASE YAGE-RELATED"/>
    <property type="match status" value="1"/>
</dbReference>
<dbReference type="PANTHER" id="PTHR12128">
    <property type="entry name" value="DIHYDRODIPICOLINATE SYNTHASE"/>
    <property type="match status" value="1"/>
</dbReference>
<keyword evidence="5" id="KW-1185">Reference proteome</keyword>
<keyword evidence="1 3" id="KW-0456">Lyase</keyword>
<evidence type="ECO:0000256" key="1">
    <source>
        <dbReference type="ARBA" id="ARBA00023239"/>
    </source>
</evidence>
<keyword evidence="2" id="KW-0704">Schiff base</keyword>